<evidence type="ECO:0000313" key="1">
    <source>
        <dbReference type="EnsemblPlants" id="Kaladp0045s0506.1.v1.1"/>
    </source>
</evidence>
<organism evidence="1 2">
    <name type="scientific">Kalanchoe fedtschenkoi</name>
    <name type="common">Lavender scallops</name>
    <name type="synonym">South American air plant</name>
    <dbReference type="NCBI Taxonomy" id="63787"/>
    <lineage>
        <taxon>Eukaryota</taxon>
        <taxon>Viridiplantae</taxon>
        <taxon>Streptophyta</taxon>
        <taxon>Embryophyta</taxon>
        <taxon>Tracheophyta</taxon>
        <taxon>Spermatophyta</taxon>
        <taxon>Magnoliopsida</taxon>
        <taxon>eudicotyledons</taxon>
        <taxon>Gunneridae</taxon>
        <taxon>Pentapetalae</taxon>
        <taxon>Saxifragales</taxon>
        <taxon>Crassulaceae</taxon>
        <taxon>Kalanchoe</taxon>
    </lineage>
</organism>
<dbReference type="AlphaFoldDB" id="A0A7N0TU22"/>
<protein>
    <recommendedName>
        <fullName evidence="3">Protein FAR1-RELATED SEQUENCE</fullName>
    </recommendedName>
</protein>
<dbReference type="PANTHER" id="PTHR47718:SF7">
    <property type="entry name" value="PROTEIN FAR1-RELATED SEQUENCE"/>
    <property type="match status" value="1"/>
</dbReference>
<dbReference type="EnsemblPlants" id="Kaladp0045s0506.1.v1.1">
    <property type="protein sequence ID" value="Kaladp0045s0506.1.v1.1"/>
    <property type="gene ID" value="Kaladp0045s0506.v1.1"/>
</dbReference>
<evidence type="ECO:0008006" key="3">
    <source>
        <dbReference type="Google" id="ProtNLM"/>
    </source>
</evidence>
<evidence type="ECO:0000313" key="2">
    <source>
        <dbReference type="Proteomes" id="UP000594263"/>
    </source>
</evidence>
<name>A0A7N0TU22_KALFE</name>
<accession>A0A7N0TU22</accession>
<keyword evidence="2" id="KW-1185">Reference proteome</keyword>
<sequence>MDNNVEKEDDEVNCENSDVNINFYIDPENASIIGKVFASKDDAYSFYNDYSFNHGFEIRIHGHTKSRTNQEVIRWTPMVKNLVYELNRNGMKPSTITRVVNAISGSEEVDITSKQCTNLLRAERKNHMRRECHGIVKHIHEKSKLDGSHYFSMDLASDGLLKSILWADGRSISSYSQFGDVLMFDVTLRWAMRNAIRNFIWNTRHWFYAWHINKHVIEHLHPYTIRHTDFGETYSKWQKSKTIEEFELRREIMQSRYNIAKGSWLDDMYIQRYYWVKVYLKDYFTAGMTIS</sequence>
<dbReference type="PANTHER" id="PTHR47718">
    <property type="entry name" value="OS01G0519700 PROTEIN"/>
    <property type="match status" value="1"/>
</dbReference>
<dbReference type="Gramene" id="Kaladp0045s0506.1.v1.1">
    <property type="protein sequence ID" value="Kaladp0045s0506.1.v1.1"/>
    <property type="gene ID" value="Kaladp0045s0506.v1.1"/>
</dbReference>
<dbReference type="Proteomes" id="UP000594263">
    <property type="component" value="Unplaced"/>
</dbReference>
<reference evidence="1" key="1">
    <citation type="submission" date="2021-01" db="UniProtKB">
        <authorList>
            <consortium name="EnsemblPlants"/>
        </authorList>
    </citation>
    <scope>IDENTIFICATION</scope>
</reference>
<proteinExistence type="predicted"/>